<dbReference type="OrthoDB" id="432970at2759"/>
<keyword evidence="3" id="KW-0862">Zinc</keyword>
<dbReference type="SUPFAM" id="SSF144232">
    <property type="entry name" value="HIT/MYND zinc finger-like"/>
    <property type="match status" value="1"/>
</dbReference>
<dbReference type="Pfam" id="PF01753">
    <property type="entry name" value="zf-MYND"/>
    <property type="match status" value="1"/>
</dbReference>
<evidence type="ECO:0000313" key="7">
    <source>
        <dbReference type="Proteomes" id="UP000799770"/>
    </source>
</evidence>
<keyword evidence="1" id="KW-0479">Metal-binding</keyword>
<evidence type="ECO:0000259" key="5">
    <source>
        <dbReference type="PROSITE" id="PS50865"/>
    </source>
</evidence>
<sequence>MANQCATCSRTSTPDGIPLMRCARYKSTYYCDRECQRADFQSHKFRCEVIAMIQDMPAGTLPPGTEIQLGATTSVGDVMKYSPENIKDQFILRDVASIALAKLPSTAFYLNILRPWLEDSDANKDVHLGPMLDREARTQVADVFLKHSSFFEDSFEKTLALVGGFHAIEEMKVPGGNRLCGKTMTVNQSTKEQILVHMPDLWKEDYRIDRRDI</sequence>
<evidence type="ECO:0000256" key="1">
    <source>
        <dbReference type="ARBA" id="ARBA00022723"/>
    </source>
</evidence>
<dbReference type="AlphaFoldDB" id="A0A6A5YZW1"/>
<keyword evidence="2 4" id="KW-0863">Zinc-finger</keyword>
<dbReference type="Gene3D" id="6.10.140.2220">
    <property type="match status" value="1"/>
</dbReference>
<name>A0A6A5YZW1_9PLEO</name>
<evidence type="ECO:0000313" key="6">
    <source>
        <dbReference type="EMBL" id="KAF2112702.1"/>
    </source>
</evidence>
<dbReference type="GO" id="GO:0008270">
    <property type="term" value="F:zinc ion binding"/>
    <property type="evidence" value="ECO:0007669"/>
    <property type="project" value="UniProtKB-KW"/>
</dbReference>
<dbReference type="EMBL" id="ML977330">
    <property type="protein sequence ID" value="KAF2112702.1"/>
    <property type="molecule type" value="Genomic_DNA"/>
</dbReference>
<evidence type="ECO:0000256" key="3">
    <source>
        <dbReference type="ARBA" id="ARBA00022833"/>
    </source>
</evidence>
<organism evidence="6 7">
    <name type="scientific">Lophiotrema nucula</name>
    <dbReference type="NCBI Taxonomy" id="690887"/>
    <lineage>
        <taxon>Eukaryota</taxon>
        <taxon>Fungi</taxon>
        <taxon>Dikarya</taxon>
        <taxon>Ascomycota</taxon>
        <taxon>Pezizomycotina</taxon>
        <taxon>Dothideomycetes</taxon>
        <taxon>Pleosporomycetidae</taxon>
        <taxon>Pleosporales</taxon>
        <taxon>Lophiotremataceae</taxon>
        <taxon>Lophiotrema</taxon>
    </lineage>
</organism>
<reference evidence="6" key="1">
    <citation type="journal article" date="2020" name="Stud. Mycol.">
        <title>101 Dothideomycetes genomes: a test case for predicting lifestyles and emergence of pathogens.</title>
        <authorList>
            <person name="Haridas S."/>
            <person name="Albert R."/>
            <person name="Binder M."/>
            <person name="Bloem J."/>
            <person name="Labutti K."/>
            <person name="Salamov A."/>
            <person name="Andreopoulos B."/>
            <person name="Baker S."/>
            <person name="Barry K."/>
            <person name="Bills G."/>
            <person name="Bluhm B."/>
            <person name="Cannon C."/>
            <person name="Castanera R."/>
            <person name="Culley D."/>
            <person name="Daum C."/>
            <person name="Ezra D."/>
            <person name="Gonzalez J."/>
            <person name="Henrissat B."/>
            <person name="Kuo A."/>
            <person name="Liang C."/>
            <person name="Lipzen A."/>
            <person name="Lutzoni F."/>
            <person name="Magnuson J."/>
            <person name="Mondo S."/>
            <person name="Nolan M."/>
            <person name="Ohm R."/>
            <person name="Pangilinan J."/>
            <person name="Park H.-J."/>
            <person name="Ramirez L."/>
            <person name="Alfaro M."/>
            <person name="Sun H."/>
            <person name="Tritt A."/>
            <person name="Yoshinaga Y."/>
            <person name="Zwiers L.-H."/>
            <person name="Turgeon B."/>
            <person name="Goodwin S."/>
            <person name="Spatafora J."/>
            <person name="Crous P."/>
            <person name="Grigoriev I."/>
        </authorList>
    </citation>
    <scope>NUCLEOTIDE SEQUENCE</scope>
    <source>
        <strain evidence="6">CBS 627.86</strain>
    </source>
</reference>
<keyword evidence="7" id="KW-1185">Reference proteome</keyword>
<gene>
    <name evidence="6" type="ORF">BDV96DRAFT_648946</name>
</gene>
<proteinExistence type="predicted"/>
<accession>A0A6A5YZW1</accession>
<dbReference type="Proteomes" id="UP000799770">
    <property type="component" value="Unassembled WGS sequence"/>
</dbReference>
<dbReference type="InterPro" id="IPR002893">
    <property type="entry name" value="Znf_MYND"/>
</dbReference>
<protein>
    <recommendedName>
        <fullName evidence="5">MYND-type domain-containing protein</fullName>
    </recommendedName>
</protein>
<dbReference type="PROSITE" id="PS50865">
    <property type="entry name" value="ZF_MYND_2"/>
    <property type="match status" value="1"/>
</dbReference>
<evidence type="ECO:0000256" key="4">
    <source>
        <dbReference type="PROSITE-ProRule" id="PRU00134"/>
    </source>
</evidence>
<evidence type="ECO:0000256" key="2">
    <source>
        <dbReference type="ARBA" id="ARBA00022771"/>
    </source>
</evidence>
<feature type="domain" description="MYND-type" evidence="5">
    <location>
        <begin position="5"/>
        <end position="47"/>
    </location>
</feature>